<proteinExistence type="predicted"/>
<feature type="signal peptide" evidence="1">
    <location>
        <begin position="1"/>
        <end position="23"/>
    </location>
</feature>
<evidence type="ECO:0000313" key="2">
    <source>
        <dbReference type="EMBL" id="PZG32286.1"/>
    </source>
</evidence>
<keyword evidence="1" id="KW-0732">Signal</keyword>
<protein>
    <recommendedName>
        <fullName evidence="4">Lipoprotein</fullName>
    </recommendedName>
</protein>
<gene>
    <name evidence="2" type="ORF">C1I98_29580</name>
</gene>
<dbReference type="RefSeq" id="WP_111170687.1">
    <property type="nucleotide sequence ID" value="NZ_POUA01000313.1"/>
</dbReference>
<evidence type="ECO:0000313" key="3">
    <source>
        <dbReference type="Proteomes" id="UP000248544"/>
    </source>
</evidence>
<sequence>MLRRTVAVTVAAAALGAFGLATAAPAAADNPVDVGQTQLSFDAGPEPIHKGRTLHLRGKLKVECSDDYVDGLTYVIRSDSCDDQERWHRPGWRDIDILFQPKGSYRWHHVESVRTRGDGSFSTAVRARWSGTWRAVFDGARHLTPAEASDYVKVYGGNRYDGDPVRPGGSGR</sequence>
<dbReference type="EMBL" id="POUA01000313">
    <property type="protein sequence ID" value="PZG32286.1"/>
    <property type="molecule type" value="Genomic_DNA"/>
</dbReference>
<comment type="caution">
    <text evidence="2">The sequence shown here is derived from an EMBL/GenBank/DDBJ whole genome shotgun (WGS) entry which is preliminary data.</text>
</comment>
<evidence type="ECO:0000256" key="1">
    <source>
        <dbReference type="SAM" id="SignalP"/>
    </source>
</evidence>
<evidence type="ECO:0008006" key="4">
    <source>
        <dbReference type="Google" id="ProtNLM"/>
    </source>
</evidence>
<dbReference type="Proteomes" id="UP000248544">
    <property type="component" value="Unassembled WGS sequence"/>
</dbReference>
<keyword evidence="3" id="KW-1185">Reference proteome</keyword>
<dbReference type="AlphaFoldDB" id="A0A2W2F5B5"/>
<organism evidence="2 3">
    <name type="scientific">Spongiactinospora gelatinilytica</name>
    <dbReference type="NCBI Taxonomy" id="2666298"/>
    <lineage>
        <taxon>Bacteria</taxon>
        <taxon>Bacillati</taxon>
        <taxon>Actinomycetota</taxon>
        <taxon>Actinomycetes</taxon>
        <taxon>Streptosporangiales</taxon>
        <taxon>Streptosporangiaceae</taxon>
        <taxon>Spongiactinospora</taxon>
    </lineage>
</organism>
<accession>A0A2W2F5B5</accession>
<feature type="chain" id="PRO_5016018488" description="Lipoprotein" evidence="1">
    <location>
        <begin position="24"/>
        <end position="172"/>
    </location>
</feature>
<name>A0A2W2F5B5_9ACTN</name>
<reference evidence="2 3" key="1">
    <citation type="submission" date="2018-01" db="EMBL/GenBank/DDBJ databases">
        <title>Draft genome sequence of Sphaerisporangium sp. 7K107.</title>
        <authorList>
            <person name="Sahin N."/>
            <person name="Saygin H."/>
            <person name="Ay H."/>
        </authorList>
    </citation>
    <scope>NUCLEOTIDE SEQUENCE [LARGE SCALE GENOMIC DNA]</scope>
    <source>
        <strain evidence="2 3">7K107</strain>
    </source>
</reference>